<name>A0A3P6EG48_BRAOL</name>
<accession>A0A3P6EG48</accession>
<dbReference type="AlphaFoldDB" id="A0A3P6EG48"/>
<proteinExistence type="predicted"/>
<sequence>MKNTSSELPSSSSTCDRDGDKTEPSSNGSQRDVMTLVLLFVAVTI</sequence>
<protein>
    <submittedName>
        <fullName evidence="2">Uncharacterized protein</fullName>
    </submittedName>
</protein>
<feature type="region of interest" description="Disordered" evidence="1">
    <location>
        <begin position="1"/>
        <end position="31"/>
    </location>
</feature>
<gene>
    <name evidence="2" type="ORF">BOLC9T55602H</name>
</gene>
<reference evidence="2" key="1">
    <citation type="submission" date="2018-11" db="EMBL/GenBank/DDBJ databases">
        <authorList>
            <consortium name="Genoscope - CEA"/>
            <person name="William W."/>
        </authorList>
    </citation>
    <scope>NUCLEOTIDE SEQUENCE</scope>
</reference>
<organism evidence="2">
    <name type="scientific">Brassica oleracea</name>
    <name type="common">Wild cabbage</name>
    <dbReference type="NCBI Taxonomy" id="3712"/>
    <lineage>
        <taxon>Eukaryota</taxon>
        <taxon>Viridiplantae</taxon>
        <taxon>Streptophyta</taxon>
        <taxon>Embryophyta</taxon>
        <taxon>Tracheophyta</taxon>
        <taxon>Spermatophyta</taxon>
        <taxon>Magnoliopsida</taxon>
        <taxon>eudicotyledons</taxon>
        <taxon>Gunneridae</taxon>
        <taxon>Pentapetalae</taxon>
        <taxon>rosids</taxon>
        <taxon>malvids</taxon>
        <taxon>Brassicales</taxon>
        <taxon>Brassicaceae</taxon>
        <taxon>Brassiceae</taxon>
        <taxon>Brassica</taxon>
    </lineage>
</organism>
<evidence type="ECO:0000313" key="2">
    <source>
        <dbReference type="EMBL" id="VDD30279.1"/>
    </source>
</evidence>
<evidence type="ECO:0000256" key="1">
    <source>
        <dbReference type="SAM" id="MobiDB-lite"/>
    </source>
</evidence>
<dbReference type="EMBL" id="LR031875">
    <property type="protein sequence ID" value="VDD30279.1"/>
    <property type="molecule type" value="Genomic_DNA"/>
</dbReference>
<feature type="compositionally biased region" description="Low complexity" evidence="1">
    <location>
        <begin position="1"/>
        <end position="13"/>
    </location>
</feature>